<accession>A0A9Q1MDE8</accession>
<protein>
    <submittedName>
        <fullName evidence="2">Uncharacterized protein</fullName>
    </submittedName>
</protein>
<feature type="region of interest" description="Disordered" evidence="1">
    <location>
        <begin position="142"/>
        <end position="169"/>
    </location>
</feature>
<proteinExistence type="predicted"/>
<feature type="compositionally biased region" description="Polar residues" evidence="1">
    <location>
        <begin position="151"/>
        <end position="169"/>
    </location>
</feature>
<dbReference type="AlphaFoldDB" id="A0A9Q1MDE8"/>
<sequence length="169" mass="18299">MPSRAAGCSKRTRGARGRGRGVGRDINHPLESWFTYSSSAATPSSTAAPSSQSAPSLAAANRGKEKGVARTTPYKRPRVMRMCVFQDENGVTTFNHGLSSQRIVSTGPRKIIRSADVTGDIDFKPTSGLKWKGTKEITTRRLQKIRHQAKANDSNNASQSTIPSLSRDP</sequence>
<feature type="compositionally biased region" description="Low complexity" evidence="1">
    <location>
        <begin position="37"/>
        <end position="60"/>
    </location>
</feature>
<dbReference type="OrthoDB" id="1305093at2759"/>
<dbReference type="Proteomes" id="UP001152561">
    <property type="component" value="Unassembled WGS sequence"/>
</dbReference>
<comment type="caution">
    <text evidence="2">The sequence shown here is derived from an EMBL/GenBank/DDBJ whole genome shotgun (WGS) entry which is preliminary data.</text>
</comment>
<gene>
    <name evidence="2" type="ORF">K7X08_012895</name>
</gene>
<reference evidence="3" key="1">
    <citation type="journal article" date="2023" name="Proc. Natl. Acad. Sci. U.S.A.">
        <title>Genomic and structural basis for evolution of tropane alkaloid biosynthesis.</title>
        <authorList>
            <person name="Wanga Y.-J."/>
            <person name="Taina T."/>
            <person name="Yua J.-Y."/>
            <person name="Lia J."/>
            <person name="Xua B."/>
            <person name="Chenc J."/>
            <person name="D'Auriad J.C."/>
            <person name="Huanga J.-P."/>
            <person name="Huanga S.-X."/>
        </authorList>
    </citation>
    <scope>NUCLEOTIDE SEQUENCE [LARGE SCALE GENOMIC DNA]</scope>
    <source>
        <strain evidence="3">cv. KIB-2019</strain>
    </source>
</reference>
<evidence type="ECO:0000313" key="2">
    <source>
        <dbReference type="EMBL" id="KAJ8555399.1"/>
    </source>
</evidence>
<organism evidence="2 3">
    <name type="scientific">Anisodus acutangulus</name>
    <dbReference type="NCBI Taxonomy" id="402998"/>
    <lineage>
        <taxon>Eukaryota</taxon>
        <taxon>Viridiplantae</taxon>
        <taxon>Streptophyta</taxon>
        <taxon>Embryophyta</taxon>
        <taxon>Tracheophyta</taxon>
        <taxon>Spermatophyta</taxon>
        <taxon>Magnoliopsida</taxon>
        <taxon>eudicotyledons</taxon>
        <taxon>Gunneridae</taxon>
        <taxon>Pentapetalae</taxon>
        <taxon>asterids</taxon>
        <taxon>lamiids</taxon>
        <taxon>Solanales</taxon>
        <taxon>Solanaceae</taxon>
        <taxon>Solanoideae</taxon>
        <taxon>Hyoscyameae</taxon>
        <taxon>Anisodus</taxon>
    </lineage>
</organism>
<evidence type="ECO:0000256" key="1">
    <source>
        <dbReference type="SAM" id="MobiDB-lite"/>
    </source>
</evidence>
<dbReference type="EMBL" id="JAJAGQ010000008">
    <property type="protein sequence ID" value="KAJ8555399.1"/>
    <property type="molecule type" value="Genomic_DNA"/>
</dbReference>
<feature type="region of interest" description="Disordered" evidence="1">
    <location>
        <begin position="1"/>
        <end position="75"/>
    </location>
</feature>
<keyword evidence="3" id="KW-1185">Reference proteome</keyword>
<evidence type="ECO:0000313" key="3">
    <source>
        <dbReference type="Proteomes" id="UP001152561"/>
    </source>
</evidence>
<name>A0A9Q1MDE8_9SOLA</name>
<feature type="compositionally biased region" description="Basic residues" evidence="1">
    <location>
        <begin position="10"/>
        <end position="21"/>
    </location>
</feature>